<dbReference type="Gene3D" id="2.40.50.140">
    <property type="entry name" value="Nucleic acid-binding proteins"/>
    <property type="match status" value="1"/>
</dbReference>
<dbReference type="GeneID" id="9058581"/>
<dbReference type="SUPFAM" id="SSF50249">
    <property type="entry name" value="Nucleic acid-binding proteins"/>
    <property type="match status" value="1"/>
</dbReference>
<dbReference type="InterPro" id="IPR005679">
    <property type="entry name" value="Ribosomal_uS12_bac"/>
</dbReference>
<dbReference type="OrthoDB" id="414309at2759"/>
<evidence type="ECO:0000313" key="5">
    <source>
        <dbReference type="EMBL" id="EER19917.1"/>
    </source>
</evidence>
<evidence type="ECO:0000256" key="2">
    <source>
        <dbReference type="ARBA" id="ARBA00022980"/>
    </source>
</evidence>
<dbReference type="RefSeq" id="XP_002788121.1">
    <property type="nucleotide sequence ID" value="XM_002788075.1"/>
</dbReference>
<dbReference type="Proteomes" id="UP000007800">
    <property type="component" value="Unassembled WGS sequence"/>
</dbReference>
<proteinExistence type="inferred from homology"/>
<dbReference type="PRINTS" id="PR01034">
    <property type="entry name" value="RIBOSOMALS12"/>
</dbReference>
<dbReference type="FunCoup" id="C5K6J7">
    <property type="interactions" value="138"/>
</dbReference>
<comment type="similarity">
    <text evidence="1">Belongs to the universal ribosomal protein uS12 family.</text>
</comment>
<dbReference type="GO" id="GO:0015935">
    <property type="term" value="C:small ribosomal subunit"/>
    <property type="evidence" value="ECO:0007669"/>
    <property type="project" value="InterPro"/>
</dbReference>
<sequence length="205" mass="23570">MGSPLISNIGSSLYTAPTTIPFGTRGYTFRLRGRLFYKRVPKFVPRRSWNVRSKWLEGNPFKKGICVKVTVKSPRKPHSGLRKVARVRLSNKRVVLAFIPGIGHNLQVHSVVLVRGGRANDIPGCNYKIVRGKFDCLPVKDRRSRRSKYGVKKHPIRTWRMRMRQLYTPYDRKKHFYSTGELIPGSAPIPPPPVLRRKKRAWLAG</sequence>
<dbReference type="CDD" id="cd03368">
    <property type="entry name" value="Ribosomal_S12"/>
    <property type="match status" value="1"/>
</dbReference>
<keyword evidence="6" id="KW-1185">Reference proteome</keyword>
<dbReference type="NCBIfam" id="TIGR00981">
    <property type="entry name" value="rpsL_bact"/>
    <property type="match status" value="1"/>
</dbReference>
<organism evidence="6">
    <name type="scientific">Perkinsus marinus (strain ATCC 50983 / TXsc)</name>
    <dbReference type="NCBI Taxonomy" id="423536"/>
    <lineage>
        <taxon>Eukaryota</taxon>
        <taxon>Sar</taxon>
        <taxon>Alveolata</taxon>
        <taxon>Perkinsozoa</taxon>
        <taxon>Perkinsea</taxon>
        <taxon>Perkinsida</taxon>
        <taxon>Perkinsidae</taxon>
        <taxon>Perkinsus</taxon>
    </lineage>
</organism>
<dbReference type="EMBL" id="GG670888">
    <property type="protein sequence ID" value="EER19917.1"/>
    <property type="molecule type" value="Genomic_DNA"/>
</dbReference>
<evidence type="ECO:0000256" key="1">
    <source>
        <dbReference type="ARBA" id="ARBA00005657"/>
    </source>
</evidence>
<dbReference type="PANTHER" id="PTHR11652">
    <property type="entry name" value="30S RIBOSOMAL PROTEIN S12 FAMILY MEMBER"/>
    <property type="match status" value="1"/>
</dbReference>
<dbReference type="OMA" id="ANDIPGC"/>
<dbReference type="InterPro" id="IPR012340">
    <property type="entry name" value="NA-bd_OB-fold"/>
</dbReference>
<dbReference type="AlphaFoldDB" id="C5K6J7"/>
<reference evidence="5 6" key="1">
    <citation type="submission" date="2008-07" db="EMBL/GenBank/DDBJ databases">
        <authorList>
            <person name="El-Sayed N."/>
            <person name="Caler E."/>
            <person name="Inman J."/>
            <person name="Amedeo P."/>
            <person name="Hass B."/>
            <person name="Wortman J."/>
        </authorList>
    </citation>
    <scope>NUCLEOTIDE SEQUENCE [LARGE SCALE GENOMIC DNA]</scope>
    <source>
        <strain evidence="6">ATCC 50983 / TXsc</strain>
    </source>
</reference>
<dbReference type="Pfam" id="PF00164">
    <property type="entry name" value="Ribosom_S12_S23"/>
    <property type="match status" value="1"/>
</dbReference>
<evidence type="ECO:0000256" key="3">
    <source>
        <dbReference type="ARBA" id="ARBA00023274"/>
    </source>
</evidence>
<evidence type="ECO:0000313" key="6">
    <source>
        <dbReference type="Proteomes" id="UP000007800"/>
    </source>
</evidence>
<dbReference type="InterPro" id="IPR006032">
    <property type="entry name" value="Ribosomal_uS12"/>
</dbReference>
<accession>C5K6J7</accession>
<evidence type="ECO:0000256" key="4">
    <source>
        <dbReference type="ARBA" id="ARBA00043092"/>
    </source>
</evidence>
<keyword evidence="3" id="KW-0687">Ribonucleoprotein</keyword>
<keyword evidence="2 5" id="KW-0689">Ribosomal protein</keyword>
<gene>
    <name evidence="5" type="ORF">Pmar_PMAR006810</name>
</gene>
<name>C5K6J7_PERM5</name>
<dbReference type="GO" id="GO:0006412">
    <property type="term" value="P:translation"/>
    <property type="evidence" value="ECO:0007669"/>
    <property type="project" value="InterPro"/>
</dbReference>
<dbReference type="InParanoid" id="C5K6J7"/>
<protein>
    <recommendedName>
        <fullName evidence="4">Ribosomal protein S12, mitochondrial</fullName>
    </recommendedName>
</protein>
<dbReference type="GO" id="GO:0003735">
    <property type="term" value="F:structural constituent of ribosome"/>
    <property type="evidence" value="ECO:0007669"/>
    <property type="project" value="InterPro"/>
</dbReference>
<dbReference type="FunFam" id="2.40.50.140:FF:000192">
    <property type="entry name" value="Mitochondrial ribosomal protein S12"/>
    <property type="match status" value="1"/>
</dbReference>